<dbReference type="EnsemblFungi" id="FOXG_14766T0">
    <property type="protein sequence ID" value="FOXG_14766P0"/>
    <property type="gene ID" value="FOXG_14766"/>
</dbReference>
<dbReference type="VEuPathDB" id="FungiDB:FOXG_14766"/>
<dbReference type="AlphaFoldDB" id="A0A0D2YEM8"/>
<gene>
    <name evidence="1" type="primary">28955904</name>
</gene>
<accession>A0A0D2YEM8</accession>
<evidence type="ECO:0000313" key="1">
    <source>
        <dbReference type="EnsemblFungi" id="FOXG_14766P0"/>
    </source>
</evidence>
<reference evidence="2" key="1">
    <citation type="journal article" date="2012" name="Mol. Plant Microbe Interact.">
        <title>A highly conserved effector in Fusarium oxysporum is required for full virulence on Arabidopsis.</title>
        <authorList>
            <person name="Thatcher L.F."/>
            <person name="Gardiner D.M."/>
            <person name="Kazan K."/>
            <person name="Manners J."/>
        </authorList>
    </citation>
    <scope>NUCLEOTIDE SEQUENCE [LARGE SCALE GENOMIC DNA]</scope>
    <source>
        <strain evidence="2">Fo5176</strain>
    </source>
</reference>
<evidence type="ECO:0000313" key="2">
    <source>
        <dbReference type="Proteomes" id="UP000002489"/>
    </source>
</evidence>
<proteinExistence type="predicted"/>
<organism evidence="1 2">
    <name type="scientific">Fusarium oxysporum (strain Fo5176)</name>
    <name type="common">Fusarium vascular wilt</name>
    <dbReference type="NCBI Taxonomy" id="660025"/>
    <lineage>
        <taxon>Eukaryota</taxon>
        <taxon>Fungi</taxon>
        <taxon>Dikarya</taxon>
        <taxon>Ascomycota</taxon>
        <taxon>Pezizomycotina</taxon>
        <taxon>Sordariomycetes</taxon>
        <taxon>Hypocreomycetidae</taxon>
        <taxon>Hypocreales</taxon>
        <taxon>Nectriaceae</taxon>
        <taxon>Fusarium</taxon>
        <taxon>Fusarium oxysporum species complex</taxon>
    </lineage>
</organism>
<reference evidence="1" key="2">
    <citation type="submission" date="2025-08" db="UniProtKB">
        <authorList>
            <consortium name="EnsemblFungi"/>
        </authorList>
    </citation>
    <scope>IDENTIFICATION</scope>
    <source>
        <strain evidence="1">4287 / CBS 123668 / FGSC 9935 / NRRL 34936</strain>
    </source>
</reference>
<name>A0A0D2YEM8_FUSOF</name>
<dbReference type="Proteomes" id="UP000002489">
    <property type="component" value="Unassembled WGS sequence"/>
</dbReference>
<protein>
    <submittedName>
        <fullName evidence="1">Uncharacterized protein</fullName>
    </submittedName>
</protein>
<sequence>MSTSLRPMQKHRNTYMFHKKDIEERLANDKRELLEKFQGEHSHPPTQEQWEAYRQARKLVKKCKKVVKHSHPPTQEQWVAYCQSKKPTGSKEEFLCYTDCGEVIHLTAIFGLRSK</sequence>